<dbReference type="EMBL" id="JAGSXJ010000002">
    <property type="protein sequence ID" value="KAH6695799.1"/>
    <property type="molecule type" value="Genomic_DNA"/>
</dbReference>
<evidence type="ECO:0000256" key="2">
    <source>
        <dbReference type="ARBA" id="ARBA00005550"/>
    </source>
</evidence>
<evidence type="ECO:0000256" key="5">
    <source>
        <dbReference type="ARBA" id="ARBA00022989"/>
    </source>
</evidence>
<comment type="subcellular location">
    <subcellularLocation>
        <location evidence="7">Membrane</location>
        <topology evidence="7">Multi-pass membrane protein</topology>
    </subcellularLocation>
</comment>
<comment type="similarity">
    <text evidence="2 7">Belongs to the DLT1 family.</text>
</comment>
<evidence type="ECO:0000256" key="3">
    <source>
        <dbReference type="ARBA" id="ARBA00021353"/>
    </source>
</evidence>
<reference evidence="9" key="1">
    <citation type="journal article" date="2021" name="Nat. Commun.">
        <title>Genetic determinants of endophytism in the Arabidopsis root mycobiome.</title>
        <authorList>
            <person name="Mesny F."/>
            <person name="Miyauchi S."/>
            <person name="Thiergart T."/>
            <person name="Pickel B."/>
            <person name="Atanasova L."/>
            <person name="Karlsson M."/>
            <person name="Huettel B."/>
            <person name="Barry K.W."/>
            <person name="Haridas S."/>
            <person name="Chen C."/>
            <person name="Bauer D."/>
            <person name="Andreopoulos W."/>
            <person name="Pangilinan J."/>
            <person name="LaButti K."/>
            <person name="Riley R."/>
            <person name="Lipzen A."/>
            <person name="Clum A."/>
            <person name="Drula E."/>
            <person name="Henrissat B."/>
            <person name="Kohler A."/>
            <person name="Grigoriev I.V."/>
            <person name="Martin F.M."/>
            <person name="Hacquard S."/>
        </authorList>
    </citation>
    <scope>NUCLEOTIDE SEQUENCE</scope>
    <source>
        <strain evidence="9">MPI-SDFR-AT-0117</strain>
    </source>
</reference>
<dbReference type="PANTHER" id="PTHR40021:SF1">
    <property type="entry name" value="DEFECT AT LOW TEMPERATURE PROTEIN 1"/>
    <property type="match status" value="1"/>
</dbReference>
<feature type="transmembrane region" description="Helical" evidence="7">
    <location>
        <begin position="16"/>
        <end position="36"/>
    </location>
</feature>
<keyword evidence="5 7" id="KW-1133">Transmembrane helix</keyword>
<evidence type="ECO:0000256" key="8">
    <source>
        <dbReference type="SAM" id="MobiDB-lite"/>
    </source>
</evidence>
<dbReference type="InterPro" id="IPR038869">
    <property type="entry name" value="DLT1"/>
</dbReference>
<evidence type="ECO:0000256" key="7">
    <source>
        <dbReference type="RuleBase" id="RU367100"/>
    </source>
</evidence>
<evidence type="ECO:0000313" key="10">
    <source>
        <dbReference type="Proteomes" id="UP000770015"/>
    </source>
</evidence>
<dbReference type="Proteomes" id="UP000770015">
    <property type="component" value="Unassembled WGS sequence"/>
</dbReference>
<keyword evidence="6 7" id="KW-0472">Membrane</keyword>
<proteinExistence type="inferred from homology"/>
<feature type="compositionally biased region" description="Polar residues" evidence="8">
    <location>
        <begin position="337"/>
        <end position="346"/>
    </location>
</feature>
<comment type="function">
    <text evidence="1 7">Required for growth under high-pressure and low-temperature conditions.</text>
</comment>
<dbReference type="OrthoDB" id="4096362at2759"/>
<evidence type="ECO:0000256" key="4">
    <source>
        <dbReference type="ARBA" id="ARBA00022692"/>
    </source>
</evidence>
<organism evidence="9 10">
    <name type="scientific">Plectosphaerella plurivora</name>
    <dbReference type="NCBI Taxonomy" id="936078"/>
    <lineage>
        <taxon>Eukaryota</taxon>
        <taxon>Fungi</taxon>
        <taxon>Dikarya</taxon>
        <taxon>Ascomycota</taxon>
        <taxon>Pezizomycotina</taxon>
        <taxon>Sordariomycetes</taxon>
        <taxon>Hypocreomycetidae</taxon>
        <taxon>Glomerellales</taxon>
        <taxon>Plectosphaerellaceae</taxon>
        <taxon>Plectosphaerella</taxon>
    </lineage>
</organism>
<dbReference type="AlphaFoldDB" id="A0A9P8VLG5"/>
<feature type="transmembrane region" description="Helical" evidence="7">
    <location>
        <begin position="48"/>
        <end position="70"/>
    </location>
</feature>
<dbReference type="GO" id="GO:0016020">
    <property type="term" value="C:membrane"/>
    <property type="evidence" value="ECO:0007669"/>
    <property type="project" value="UniProtKB-SubCell"/>
</dbReference>
<protein>
    <recommendedName>
        <fullName evidence="3 7">Defect at low temperature protein 1</fullName>
    </recommendedName>
</protein>
<feature type="region of interest" description="Disordered" evidence="8">
    <location>
        <begin position="377"/>
        <end position="409"/>
    </location>
</feature>
<keyword evidence="10" id="KW-1185">Reference proteome</keyword>
<accession>A0A9P8VLG5</accession>
<feature type="region of interest" description="Disordered" evidence="8">
    <location>
        <begin position="317"/>
        <end position="362"/>
    </location>
</feature>
<keyword evidence="4 7" id="KW-0812">Transmembrane</keyword>
<evidence type="ECO:0000256" key="1">
    <source>
        <dbReference type="ARBA" id="ARBA00002489"/>
    </source>
</evidence>
<evidence type="ECO:0000256" key="6">
    <source>
        <dbReference type="ARBA" id="ARBA00023136"/>
    </source>
</evidence>
<comment type="caution">
    <text evidence="9">The sequence shown here is derived from an EMBL/GenBank/DDBJ whole genome shotgun (WGS) entry which is preliminary data.</text>
</comment>
<gene>
    <name evidence="7" type="primary">DLT1</name>
    <name evidence="9" type="ORF">F5X68DRAFT_164176</name>
</gene>
<evidence type="ECO:0000313" key="9">
    <source>
        <dbReference type="EMBL" id="KAH6695799.1"/>
    </source>
</evidence>
<dbReference type="PANTHER" id="PTHR40021">
    <property type="entry name" value="DEFECT AT LOW TEMPERATURE PROTEIN 1"/>
    <property type="match status" value="1"/>
</dbReference>
<sequence>MFSPRAVFRFIYNSSYFILCFVTTALLCVTPGDIIWQSLRRQQYNNIWLLASFVVGVMLVVSFVYALRLYNNKTILASIPKAWVPVEKGDVPKRVFHMISAGLDRSAAIAYEARPRHVADIDVALAADPDRESVVSLAGNEHRCKEKDGRTAAEGFQLLKVRTLPEVERMLGTPLPRHRPVWGEVEHGGWAPPDSADIPNLQYGAVVSELPHLIEAKALTLAPADVDDGEEPVLNAEAAEMLQRPPHLGLRQYLTRLAELGVLPMDATTNEFLAVYEQARFAVRPIGLDRFRDLMHLFAALLRSMGPMDAAALDPLEEAEDEEDQGMASDSDIDSQGPDSSIRTSPRGSLSRSVTRSTTGSRRRVLFGARSASASTWQNQYRTAPSTMNARSTGTASETSSVVGPSRPRQLFHSYSNASLRSKASSGSGASVIRLAGRADMTDLPYVLSLADTR</sequence>
<feature type="compositionally biased region" description="Low complexity" evidence="8">
    <location>
        <begin position="347"/>
        <end position="360"/>
    </location>
</feature>
<feature type="compositionally biased region" description="Polar residues" evidence="8">
    <location>
        <begin position="377"/>
        <end position="403"/>
    </location>
</feature>
<name>A0A9P8VLG5_9PEZI</name>